<organism evidence="1">
    <name type="scientific">bioreactor metagenome</name>
    <dbReference type="NCBI Taxonomy" id="1076179"/>
    <lineage>
        <taxon>unclassified sequences</taxon>
        <taxon>metagenomes</taxon>
        <taxon>ecological metagenomes</taxon>
    </lineage>
</organism>
<evidence type="ECO:0000313" key="1">
    <source>
        <dbReference type="EMBL" id="MPM62541.1"/>
    </source>
</evidence>
<sequence length="174" mass="20014">MKAFRKVFAHLKIRAKERIAEQQNGALRAFVVPVFRRPLPAAVRLVLNPVQLLCQRRIVCLFCAGVDNGTLHYLLRFREADGVHQPAEVAFARLQRKGQLNFRHIFAVNLLNRVCDAPKSGVGTDRVPMRVGLKIDLFAVRLGFQQGGFCIDNRYAGMRLQVRRERVDRRFPHR</sequence>
<gene>
    <name evidence="1" type="ORF">SDC9_109414</name>
</gene>
<protein>
    <submittedName>
        <fullName evidence="1">Uncharacterized protein</fullName>
    </submittedName>
</protein>
<dbReference type="AlphaFoldDB" id="A0A645BD16"/>
<comment type="caution">
    <text evidence="1">The sequence shown here is derived from an EMBL/GenBank/DDBJ whole genome shotgun (WGS) entry which is preliminary data.</text>
</comment>
<name>A0A645BD16_9ZZZZ</name>
<reference evidence="1" key="1">
    <citation type="submission" date="2019-08" db="EMBL/GenBank/DDBJ databases">
        <authorList>
            <person name="Kucharzyk K."/>
            <person name="Murdoch R.W."/>
            <person name="Higgins S."/>
            <person name="Loffler F."/>
        </authorList>
    </citation>
    <scope>NUCLEOTIDE SEQUENCE</scope>
</reference>
<dbReference type="EMBL" id="VSSQ01018918">
    <property type="protein sequence ID" value="MPM62541.1"/>
    <property type="molecule type" value="Genomic_DNA"/>
</dbReference>
<accession>A0A645BD16</accession>
<proteinExistence type="predicted"/>